<dbReference type="EMBL" id="CP002160">
    <property type="protein sequence ID" value="ADL50273.1"/>
    <property type="molecule type" value="Genomic_DNA"/>
</dbReference>
<organism evidence="2 3">
    <name type="scientific">Clostridium cellulovorans (strain ATCC 35296 / DSM 3052 / OCM 3 / 743B)</name>
    <dbReference type="NCBI Taxonomy" id="573061"/>
    <lineage>
        <taxon>Bacteria</taxon>
        <taxon>Bacillati</taxon>
        <taxon>Bacillota</taxon>
        <taxon>Clostridia</taxon>
        <taxon>Eubacteriales</taxon>
        <taxon>Clostridiaceae</taxon>
        <taxon>Clostridium</taxon>
    </lineage>
</organism>
<name>D9SQY5_CLOC7</name>
<keyword evidence="1" id="KW-1133">Transmembrane helix</keyword>
<evidence type="ECO:0000313" key="2">
    <source>
        <dbReference type="EMBL" id="ADL50273.1"/>
    </source>
</evidence>
<gene>
    <name evidence="2" type="ordered locus">Clocel_0498</name>
</gene>
<evidence type="ECO:0000256" key="1">
    <source>
        <dbReference type="SAM" id="Phobius"/>
    </source>
</evidence>
<keyword evidence="1" id="KW-0472">Membrane</keyword>
<protein>
    <submittedName>
        <fullName evidence="2">Uncharacterized protein</fullName>
    </submittedName>
</protein>
<dbReference type="STRING" id="573061.Clocel_0498"/>
<proteinExistence type="predicted"/>
<dbReference type="KEGG" id="ccb:Clocel_0498"/>
<sequence length="171" mass="20013">MMQLFLFKAKTWGGIVKKFTLITILLIFDLGLLGFTGDKKVEYKEFYSQVIGFDKEDEKYKTIEQDAILMMNNEEFQKFMDEYFVPREIPVGAHDEDKAVIYLQIPFKTSRVMYYSVDIITVKNHTITVNLKQDSVAEVDGSSKIDTWNWVMLIQVDKNDLKEDMNIVVKK</sequence>
<evidence type="ECO:0000313" key="3">
    <source>
        <dbReference type="Proteomes" id="UP000002730"/>
    </source>
</evidence>
<keyword evidence="3" id="KW-1185">Reference proteome</keyword>
<accession>D9SQY5</accession>
<feature type="transmembrane region" description="Helical" evidence="1">
    <location>
        <begin position="15"/>
        <end position="35"/>
    </location>
</feature>
<dbReference type="eggNOG" id="ENOG502ZVC5">
    <property type="taxonomic scope" value="Bacteria"/>
</dbReference>
<keyword evidence="1" id="KW-0812">Transmembrane</keyword>
<reference evidence="2 3" key="1">
    <citation type="submission" date="2010-08" db="EMBL/GenBank/DDBJ databases">
        <title>Complete sequence of Clostridium cellulovorans 743B.</title>
        <authorList>
            <consortium name="US DOE Joint Genome Institute"/>
            <person name="Lucas S."/>
            <person name="Copeland A."/>
            <person name="Lapidus A."/>
            <person name="Cheng J.-F."/>
            <person name="Bruce D."/>
            <person name="Goodwin L."/>
            <person name="Pitluck S."/>
            <person name="Chertkov O."/>
            <person name="Detter J.C."/>
            <person name="Han C."/>
            <person name="Tapia R."/>
            <person name="Land M."/>
            <person name="Hauser L."/>
            <person name="Chang Y.-J."/>
            <person name="Jeffries C."/>
            <person name="Kyrpides N."/>
            <person name="Ivanova N."/>
            <person name="Mikhailova N."/>
            <person name="Hemme C.L."/>
            <person name="Woyke T."/>
        </authorList>
    </citation>
    <scope>NUCLEOTIDE SEQUENCE [LARGE SCALE GENOMIC DNA]</scope>
    <source>
        <strain evidence="3">ATCC 35296 / DSM 3052 / OCM 3 / 743B</strain>
    </source>
</reference>
<dbReference type="AlphaFoldDB" id="D9SQY5"/>
<dbReference type="Proteomes" id="UP000002730">
    <property type="component" value="Chromosome"/>
</dbReference>
<dbReference type="HOGENOM" id="CLU_1674822_0_0_9"/>